<dbReference type="AlphaFoldDB" id="A0A0F9F0T7"/>
<accession>A0A0F9F0T7</accession>
<dbReference type="EMBL" id="LAZR01025384">
    <property type="protein sequence ID" value="KKL72076.1"/>
    <property type="molecule type" value="Genomic_DNA"/>
</dbReference>
<feature type="non-terminal residue" evidence="1">
    <location>
        <position position="1"/>
    </location>
</feature>
<gene>
    <name evidence="1" type="ORF">LCGC14_2088510</name>
</gene>
<protein>
    <submittedName>
        <fullName evidence="1">Uncharacterized protein</fullName>
    </submittedName>
</protein>
<evidence type="ECO:0000313" key="1">
    <source>
        <dbReference type="EMBL" id="KKL72076.1"/>
    </source>
</evidence>
<sequence length="104" mass="10906">TESLNVDLSYYKMDDNLSTTVVLDASGVDDGVSTVNTDTLSADGIINTSLDFPNNATTHIDIADGGNLSFVSALFTKTIGTSGPWVFSSQPHTPASFPSPFSSQ</sequence>
<organism evidence="1">
    <name type="scientific">marine sediment metagenome</name>
    <dbReference type="NCBI Taxonomy" id="412755"/>
    <lineage>
        <taxon>unclassified sequences</taxon>
        <taxon>metagenomes</taxon>
        <taxon>ecological metagenomes</taxon>
    </lineage>
</organism>
<reference evidence="1" key="1">
    <citation type="journal article" date="2015" name="Nature">
        <title>Complex archaea that bridge the gap between prokaryotes and eukaryotes.</title>
        <authorList>
            <person name="Spang A."/>
            <person name="Saw J.H."/>
            <person name="Jorgensen S.L."/>
            <person name="Zaremba-Niedzwiedzka K."/>
            <person name="Martijn J."/>
            <person name="Lind A.E."/>
            <person name="van Eijk R."/>
            <person name="Schleper C."/>
            <person name="Guy L."/>
            <person name="Ettema T.J."/>
        </authorList>
    </citation>
    <scope>NUCLEOTIDE SEQUENCE</scope>
</reference>
<comment type="caution">
    <text evidence="1">The sequence shown here is derived from an EMBL/GenBank/DDBJ whole genome shotgun (WGS) entry which is preliminary data.</text>
</comment>
<name>A0A0F9F0T7_9ZZZZ</name>
<proteinExistence type="predicted"/>